<reference evidence="1" key="2">
    <citation type="journal article" date="2015" name="Fish Shellfish Immunol.">
        <title>Early steps in the European eel (Anguilla anguilla)-Vibrio vulnificus interaction in the gills: Role of the RtxA13 toxin.</title>
        <authorList>
            <person name="Callol A."/>
            <person name="Pajuelo D."/>
            <person name="Ebbesson L."/>
            <person name="Teles M."/>
            <person name="MacKenzie S."/>
            <person name="Amaro C."/>
        </authorList>
    </citation>
    <scope>NUCLEOTIDE SEQUENCE</scope>
</reference>
<accession>A0A0E9VMI2</accession>
<name>A0A0E9VMI2_ANGAN</name>
<dbReference type="AlphaFoldDB" id="A0A0E9VMI2"/>
<protein>
    <submittedName>
        <fullName evidence="1">Uncharacterized protein</fullName>
    </submittedName>
</protein>
<sequence length="37" mass="4409">MQKLYIIFMIICTHATRENCWLIQNKNNPFPNLPLSC</sequence>
<evidence type="ECO:0000313" key="1">
    <source>
        <dbReference type="EMBL" id="JAH78630.1"/>
    </source>
</evidence>
<proteinExistence type="predicted"/>
<dbReference type="EMBL" id="GBXM01029947">
    <property type="protein sequence ID" value="JAH78630.1"/>
    <property type="molecule type" value="Transcribed_RNA"/>
</dbReference>
<reference evidence="1" key="1">
    <citation type="submission" date="2014-11" db="EMBL/GenBank/DDBJ databases">
        <authorList>
            <person name="Amaro Gonzalez C."/>
        </authorList>
    </citation>
    <scope>NUCLEOTIDE SEQUENCE</scope>
</reference>
<organism evidence="1">
    <name type="scientific">Anguilla anguilla</name>
    <name type="common">European freshwater eel</name>
    <name type="synonym">Muraena anguilla</name>
    <dbReference type="NCBI Taxonomy" id="7936"/>
    <lineage>
        <taxon>Eukaryota</taxon>
        <taxon>Metazoa</taxon>
        <taxon>Chordata</taxon>
        <taxon>Craniata</taxon>
        <taxon>Vertebrata</taxon>
        <taxon>Euteleostomi</taxon>
        <taxon>Actinopterygii</taxon>
        <taxon>Neopterygii</taxon>
        <taxon>Teleostei</taxon>
        <taxon>Anguilliformes</taxon>
        <taxon>Anguillidae</taxon>
        <taxon>Anguilla</taxon>
    </lineage>
</organism>